<evidence type="ECO:0000313" key="4">
    <source>
        <dbReference type="Proteomes" id="UP000177061"/>
    </source>
</evidence>
<sequence length="88" mass="10716">MHYVYILQSKRDGNLYAGCTNDLKRRLLMHNSKRIISTRKRTPLNLIYYEAFINQQDAFNREKWLKTGWGRSRLKKILNNYFIHQKPK</sequence>
<evidence type="ECO:0000259" key="2">
    <source>
        <dbReference type="PROSITE" id="PS50164"/>
    </source>
</evidence>
<dbReference type="STRING" id="1801997.A3J64_01115"/>
<dbReference type="SUPFAM" id="SSF82771">
    <property type="entry name" value="GIY-YIG endonuclease"/>
    <property type="match status" value="1"/>
</dbReference>
<gene>
    <name evidence="3" type="ORF">A3J64_01115</name>
</gene>
<dbReference type="PANTHER" id="PTHR34477:SF5">
    <property type="entry name" value="BSL5627 PROTEIN"/>
    <property type="match status" value="1"/>
</dbReference>
<dbReference type="PANTHER" id="PTHR34477">
    <property type="entry name" value="UPF0213 PROTEIN YHBQ"/>
    <property type="match status" value="1"/>
</dbReference>
<comment type="caution">
    <text evidence="3">The sequence shown here is derived from an EMBL/GenBank/DDBJ whole genome shotgun (WGS) entry which is preliminary data.</text>
</comment>
<dbReference type="EMBL" id="MHNB01000015">
    <property type="protein sequence ID" value="OGZ37096.1"/>
    <property type="molecule type" value="Genomic_DNA"/>
</dbReference>
<evidence type="ECO:0000256" key="1">
    <source>
        <dbReference type="ARBA" id="ARBA00007435"/>
    </source>
</evidence>
<dbReference type="Proteomes" id="UP000177061">
    <property type="component" value="Unassembled WGS sequence"/>
</dbReference>
<dbReference type="InterPro" id="IPR050190">
    <property type="entry name" value="UPF0213_domain"/>
</dbReference>
<reference evidence="3 4" key="1">
    <citation type="journal article" date="2016" name="Nat. Commun.">
        <title>Thousands of microbial genomes shed light on interconnected biogeochemical processes in an aquifer system.</title>
        <authorList>
            <person name="Anantharaman K."/>
            <person name="Brown C.T."/>
            <person name="Hug L.A."/>
            <person name="Sharon I."/>
            <person name="Castelle C.J."/>
            <person name="Probst A.J."/>
            <person name="Thomas B.C."/>
            <person name="Singh A."/>
            <person name="Wilkins M.J."/>
            <person name="Karaoz U."/>
            <person name="Brodie E.L."/>
            <person name="Williams K.H."/>
            <person name="Hubbard S.S."/>
            <person name="Banfield J.F."/>
        </authorList>
    </citation>
    <scope>NUCLEOTIDE SEQUENCE [LARGE SCALE GENOMIC DNA]</scope>
</reference>
<accession>A0A1G2FGC2</accession>
<dbReference type="Gene3D" id="3.40.1440.10">
    <property type="entry name" value="GIY-YIG endonuclease"/>
    <property type="match status" value="1"/>
</dbReference>
<feature type="domain" description="GIY-YIG" evidence="2">
    <location>
        <begin position="1"/>
        <end position="78"/>
    </location>
</feature>
<name>A0A1G2FGC2_9BACT</name>
<dbReference type="InterPro" id="IPR035901">
    <property type="entry name" value="GIY-YIG_endonuc_sf"/>
</dbReference>
<proteinExistence type="inferred from homology"/>
<protein>
    <recommendedName>
        <fullName evidence="2">GIY-YIG domain-containing protein</fullName>
    </recommendedName>
</protein>
<dbReference type="AlphaFoldDB" id="A0A1G2FGC2"/>
<dbReference type="PROSITE" id="PS50164">
    <property type="entry name" value="GIY_YIG"/>
    <property type="match status" value="1"/>
</dbReference>
<organism evidence="3 4">
    <name type="scientific">Candidatus Portnoybacteria bacterium RIFCSPHIGHO2_12_FULL_38_9</name>
    <dbReference type="NCBI Taxonomy" id="1801997"/>
    <lineage>
        <taxon>Bacteria</taxon>
        <taxon>Candidatus Portnoyibacteriota</taxon>
    </lineage>
</organism>
<comment type="similarity">
    <text evidence="1">Belongs to the UPF0213 family.</text>
</comment>
<evidence type="ECO:0000313" key="3">
    <source>
        <dbReference type="EMBL" id="OGZ37096.1"/>
    </source>
</evidence>
<dbReference type="InterPro" id="IPR000305">
    <property type="entry name" value="GIY-YIG_endonuc"/>
</dbReference>
<dbReference type="Pfam" id="PF01541">
    <property type="entry name" value="GIY-YIG"/>
    <property type="match status" value="1"/>
</dbReference>